<dbReference type="PROSITE" id="PS00041">
    <property type="entry name" value="HTH_ARAC_FAMILY_1"/>
    <property type="match status" value="1"/>
</dbReference>
<dbReference type="InterPro" id="IPR018060">
    <property type="entry name" value="HTH_AraC"/>
</dbReference>
<keyword evidence="3" id="KW-0804">Transcription</keyword>
<dbReference type="Gene3D" id="1.10.10.60">
    <property type="entry name" value="Homeodomain-like"/>
    <property type="match status" value="2"/>
</dbReference>
<dbReference type="SMART" id="SM00342">
    <property type="entry name" value="HTH_ARAC"/>
    <property type="match status" value="1"/>
</dbReference>
<organism evidence="5 6">
    <name type="scientific">Paenibacillus hemerocallicola</name>
    <dbReference type="NCBI Taxonomy" id="1172614"/>
    <lineage>
        <taxon>Bacteria</taxon>
        <taxon>Bacillati</taxon>
        <taxon>Bacillota</taxon>
        <taxon>Bacilli</taxon>
        <taxon>Bacillales</taxon>
        <taxon>Paenibacillaceae</taxon>
        <taxon>Paenibacillus</taxon>
    </lineage>
</organism>
<reference evidence="5 6" key="1">
    <citation type="submission" date="2019-05" db="EMBL/GenBank/DDBJ databases">
        <title>We sequenced the genome of Paenibacillus hemerocallicola KCTC 33185 for further insight into its adaptation and study the phylogeny of Paenibacillus.</title>
        <authorList>
            <person name="Narsing Rao M.P."/>
        </authorList>
    </citation>
    <scope>NUCLEOTIDE SEQUENCE [LARGE SCALE GENOMIC DNA]</scope>
    <source>
        <strain evidence="5 6">KCTC 33185</strain>
    </source>
</reference>
<dbReference type="GO" id="GO:0003700">
    <property type="term" value="F:DNA-binding transcription factor activity"/>
    <property type="evidence" value="ECO:0007669"/>
    <property type="project" value="InterPro"/>
</dbReference>
<dbReference type="Proteomes" id="UP000307943">
    <property type="component" value="Unassembled WGS sequence"/>
</dbReference>
<comment type="caution">
    <text evidence="5">The sequence shown here is derived from an EMBL/GenBank/DDBJ whole genome shotgun (WGS) entry which is preliminary data.</text>
</comment>
<dbReference type="EMBL" id="VDCQ01000002">
    <property type="protein sequence ID" value="TNJ68025.1"/>
    <property type="molecule type" value="Genomic_DNA"/>
</dbReference>
<dbReference type="PANTHER" id="PTHR43280">
    <property type="entry name" value="ARAC-FAMILY TRANSCRIPTIONAL REGULATOR"/>
    <property type="match status" value="1"/>
</dbReference>
<keyword evidence="1" id="KW-0805">Transcription regulation</keyword>
<dbReference type="InterPro" id="IPR009057">
    <property type="entry name" value="Homeodomain-like_sf"/>
</dbReference>
<dbReference type="SUPFAM" id="SSF46689">
    <property type="entry name" value="Homeodomain-like"/>
    <property type="match status" value="2"/>
</dbReference>
<dbReference type="Pfam" id="PF12833">
    <property type="entry name" value="HTH_18"/>
    <property type="match status" value="1"/>
</dbReference>
<dbReference type="InterPro" id="IPR018062">
    <property type="entry name" value="HTH_AraC-typ_CS"/>
</dbReference>
<evidence type="ECO:0000256" key="2">
    <source>
        <dbReference type="ARBA" id="ARBA00023125"/>
    </source>
</evidence>
<accession>A0A5C4TGF7</accession>
<dbReference type="PROSITE" id="PS01124">
    <property type="entry name" value="HTH_ARAC_FAMILY_2"/>
    <property type="match status" value="1"/>
</dbReference>
<keyword evidence="6" id="KW-1185">Reference proteome</keyword>
<gene>
    <name evidence="5" type="ORF">FE784_02495</name>
</gene>
<evidence type="ECO:0000256" key="1">
    <source>
        <dbReference type="ARBA" id="ARBA00023015"/>
    </source>
</evidence>
<name>A0A5C4TGF7_9BACL</name>
<evidence type="ECO:0000259" key="4">
    <source>
        <dbReference type="PROSITE" id="PS01124"/>
    </source>
</evidence>
<evidence type="ECO:0000313" key="6">
    <source>
        <dbReference type="Proteomes" id="UP000307943"/>
    </source>
</evidence>
<keyword evidence="2" id="KW-0238">DNA-binding</keyword>
<dbReference type="GO" id="GO:0043565">
    <property type="term" value="F:sequence-specific DNA binding"/>
    <property type="evidence" value="ECO:0007669"/>
    <property type="project" value="InterPro"/>
</dbReference>
<dbReference type="AlphaFoldDB" id="A0A5C4TGF7"/>
<dbReference type="PANTHER" id="PTHR43280:SF2">
    <property type="entry name" value="HTH-TYPE TRANSCRIPTIONAL REGULATOR EXSA"/>
    <property type="match status" value="1"/>
</dbReference>
<protein>
    <submittedName>
        <fullName evidence="5">Helix-turn-helix transcriptional regulator</fullName>
    </submittedName>
</protein>
<proteinExistence type="predicted"/>
<feature type="domain" description="HTH araC/xylS-type" evidence="4">
    <location>
        <begin position="179"/>
        <end position="277"/>
    </location>
</feature>
<evidence type="ECO:0000313" key="5">
    <source>
        <dbReference type="EMBL" id="TNJ68025.1"/>
    </source>
</evidence>
<evidence type="ECO:0000256" key="3">
    <source>
        <dbReference type="ARBA" id="ARBA00023163"/>
    </source>
</evidence>
<dbReference type="OrthoDB" id="9772607at2"/>
<sequence>MDESSAYETENPAMLIHPIRLISNSYWKEKPAFVQHVEQERCWIMIAVEAGRFRFEIDGVSGEAASGDIVLCPPYKDFHREMMMPLSFFYIKFYYAGSEEGGEEQVTGQLRRLFDYKFTPSERDRLFNDFRHLLRASRMSRNDNLRWSSHFVYDLWLLFCMEAEALSQYGNAVQDPLMKEAKELIERHAFRDVQMKDIVEFIGIHPVQFTRRFQAAYAMPPSKYLYSIRMEKAKSLLVQTNYPIDRIARLCGYENGLYFSRMFTKYFKMNPSKYRKLHSFPSP</sequence>